<dbReference type="Proteomes" id="UP001358614">
    <property type="component" value="Chromosome 1"/>
</dbReference>
<evidence type="ECO:0008006" key="3">
    <source>
        <dbReference type="Google" id="ProtNLM"/>
    </source>
</evidence>
<proteinExistence type="predicted"/>
<dbReference type="EMBL" id="CP144089">
    <property type="protein sequence ID" value="WWD07114.1"/>
    <property type="molecule type" value="Genomic_DNA"/>
</dbReference>
<evidence type="ECO:0000313" key="1">
    <source>
        <dbReference type="EMBL" id="WWD07114.1"/>
    </source>
</evidence>
<evidence type="ECO:0000313" key="2">
    <source>
        <dbReference type="Proteomes" id="UP001358614"/>
    </source>
</evidence>
<dbReference type="AlphaFoldDB" id="A0AAX4KLU3"/>
<protein>
    <recommendedName>
        <fullName evidence="3">F-box domain-containing protein</fullName>
    </recommendedName>
</protein>
<dbReference type="KEGG" id="ker:91104012"/>
<accession>A0AAX4KLU3</accession>
<sequence length="395" mass="45653">MGNFNLTPEIWSMIFSFCTEPSHQDKQVPQPTLVKLLRVNSTFFAIAAPLLYRNATIENLGGFLLGISRTGLPEEIKKINYLSDLDFLGTGNTKLPLLRCIRNLKIIPFSPNAQVNNVSDIFHHQQTCYNQAKTILGRLSSRSSELHIQSLTFGSASSPQSKEIERVHSRFFSVIHPIRRTLLEQFRPQIWIEYSPLHGYCFEPLRSDFTNIKRILPEVVNIYTTLEGTFPLVWGTRNRIIVRRKENRPVQGMPDMSLLMVNPETIPEELDMISYPRFSEDEVVKTIVYTIIRSTPPWLRRLNEDEQELIDEKTKIEIYGLEKSIAVSDQIDDEHEPDDCKEESDMRTLDRVENRIREGSRITSDGRWIKSGKKAFSMRLLLGTDHQDRFGNNEV</sequence>
<keyword evidence="2" id="KW-1185">Reference proteome</keyword>
<dbReference type="GeneID" id="91104012"/>
<dbReference type="RefSeq" id="XP_066085081.1">
    <property type="nucleotide sequence ID" value="XM_066228984.1"/>
</dbReference>
<name>A0AAX4KLU3_9TREE</name>
<organism evidence="1 2">
    <name type="scientific">Kwoniella europaea PYCC6329</name>
    <dbReference type="NCBI Taxonomy" id="1423913"/>
    <lineage>
        <taxon>Eukaryota</taxon>
        <taxon>Fungi</taxon>
        <taxon>Dikarya</taxon>
        <taxon>Basidiomycota</taxon>
        <taxon>Agaricomycotina</taxon>
        <taxon>Tremellomycetes</taxon>
        <taxon>Tremellales</taxon>
        <taxon>Cryptococcaceae</taxon>
        <taxon>Kwoniella</taxon>
    </lineage>
</organism>
<reference evidence="1 2" key="1">
    <citation type="submission" date="2024-01" db="EMBL/GenBank/DDBJ databases">
        <title>Comparative genomics of Cryptococcus and Kwoniella reveals pathogenesis evolution and contrasting modes of karyotype evolution via chromosome fusion or intercentromeric recombination.</title>
        <authorList>
            <person name="Coelho M.A."/>
            <person name="David-Palma M."/>
            <person name="Shea T."/>
            <person name="Bowers K."/>
            <person name="McGinley-Smith S."/>
            <person name="Mohammad A.W."/>
            <person name="Gnirke A."/>
            <person name="Yurkov A.M."/>
            <person name="Nowrousian M."/>
            <person name="Sun S."/>
            <person name="Cuomo C.A."/>
            <person name="Heitman J."/>
        </authorList>
    </citation>
    <scope>NUCLEOTIDE SEQUENCE [LARGE SCALE GENOMIC DNA]</scope>
    <source>
        <strain evidence="1 2">PYCC6329</strain>
    </source>
</reference>
<gene>
    <name evidence="1" type="ORF">V865_005211</name>
</gene>